<keyword evidence="3" id="KW-0949">S-adenosyl-L-methionine</keyword>
<dbReference type="InterPro" id="IPR029063">
    <property type="entry name" value="SAM-dependent_MTases_sf"/>
</dbReference>
<dbReference type="AlphaFoldDB" id="A0A2H0W3Q6"/>
<evidence type="ECO:0000313" key="5">
    <source>
        <dbReference type="Proteomes" id="UP000229056"/>
    </source>
</evidence>
<sequence>MYLLILLIILIITIVTLVMMLSIVWGLIVTGGVPFISTNKKDFQAILEAVNLKPSETIYDLGCGKAHLLIYANKHFNSKGIGYELTLWPYLWAKFKIYLTKAKVKVFRTNFFGANLSGADVVFCYLFPEVMAKLEPKFEAELKSGSRVVSYGFRLPNKKVNREVITNDDNVELGKIYVYEY</sequence>
<dbReference type="EMBL" id="PEZY01000012">
    <property type="protein sequence ID" value="PIS05907.1"/>
    <property type="molecule type" value="Genomic_DNA"/>
</dbReference>
<evidence type="ECO:0000256" key="3">
    <source>
        <dbReference type="ARBA" id="ARBA00022691"/>
    </source>
</evidence>
<keyword evidence="2" id="KW-0808">Transferase</keyword>
<protein>
    <recommendedName>
        <fullName evidence="6">SAM-dependent methyltransferase</fullName>
    </recommendedName>
</protein>
<dbReference type="GO" id="GO:0016279">
    <property type="term" value="F:protein-lysine N-methyltransferase activity"/>
    <property type="evidence" value="ECO:0007669"/>
    <property type="project" value="InterPro"/>
</dbReference>
<dbReference type="Proteomes" id="UP000229056">
    <property type="component" value="Unassembled WGS sequence"/>
</dbReference>
<evidence type="ECO:0000256" key="1">
    <source>
        <dbReference type="ARBA" id="ARBA00022603"/>
    </source>
</evidence>
<dbReference type="GO" id="GO:0032259">
    <property type="term" value="P:methylation"/>
    <property type="evidence" value="ECO:0007669"/>
    <property type="project" value="UniProtKB-KW"/>
</dbReference>
<dbReference type="SUPFAM" id="SSF53335">
    <property type="entry name" value="S-adenosyl-L-methionine-dependent methyltransferases"/>
    <property type="match status" value="1"/>
</dbReference>
<evidence type="ECO:0008006" key="6">
    <source>
        <dbReference type="Google" id="ProtNLM"/>
    </source>
</evidence>
<keyword evidence="1" id="KW-0489">Methyltransferase</keyword>
<reference evidence="5" key="1">
    <citation type="submission" date="2017-09" db="EMBL/GenBank/DDBJ databases">
        <title>Depth-based differentiation of microbial function through sediment-hosted aquifers and enrichment of novel symbionts in the deep terrestrial subsurface.</title>
        <authorList>
            <person name="Probst A.J."/>
            <person name="Ladd B."/>
            <person name="Jarett J.K."/>
            <person name="Geller-Mcgrath D.E."/>
            <person name="Sieber C.M.K."/>
            <person name="Emerson J.B."/>
            <person name="Anantharaman K."/>
            <person name="Thomas B.C."/>
            <person name="Malmstrom R."/>
            <person name="Stieglmeier M."/>
            <person name="Klingl A."/>
            <person name="Woyke T."/>
            <person name="Ryan C.M."/>
            <person name="Banfield J.F."/>
        </authorList>
    </citation>
    <scope>NUCLEOTIDE SEQUENCE [LARGE SCALE GENOMIC DNA]</scope>
</reference>
<dbReference type="Gene3D" id="3.40.50.150">
    <property type="entry name" value="Vaccinia Virus protein VP39"/>
    <property type="match status" value="1"/>
</dbReference>
<gene>
    <name evidence="4" type="ORF">COT80_04015</name>
</gene>
<dbReference type="PANTHER" id="PTHR13610:SF9">
    <property type="entry name" value="FI06469P"/>
    <property type="match status" value="1"/>
</dbReference>
<proteinExistence type="predicted"/>
<evidence type="ECO:0000313" key="4">
    <source>
        <dbReference type="EMBL" id="PIS05907.1"/>
    </source>
</evidence>
<dbReference type="InterPro" id="IPR026170">
    <property type="entry name" value="FAM173A/B"/>
</dbReference>
<accession>A0A2H0W3Q6</accession>
<name>A0A2H0W3Q6_9BACT</name>
<organism evidence="4 5">
    <name type="scientific">Candidatus Buchananbacteria bacterium CG10_big_fil_rev_8_21_14_0_10_33_19</name>
    <dbReference type="NCBI Taxonomy" id="1974525"/>
    <lineage>
        <taxon>Bacteria</taxon>
        <taxon>Candidatus Buchananiibacteriota</taxon>
    </lineage>
</organism>
<dbReference type="PANTHER" id="PTHR13610">
    <property type="entry name" value="METHYLTRANSFERASE DOMAIN-CONTAINING PROTEIN"/>
    <property type="match status" value="1"/>
</dbReference>
<evidence type="ECO:0000256" key="2">
    <source>
        <dbReference type="ARBA" id="ARBA00022679"/>
    </source>
</evidence>
<comment type="caution">
    <text evidence="4">The sequence shown here is derived from an EMBL/GenBank/DDBJ whole genome shotgun (WGS) entry which is preliminary data.</text>
</comment>